<proteinExistence type="inferred from homology"/>
<gene>
    <name evidence="2" type="ORF">LWC34_31985</name>
</gene>
<evidence type="ECO:0000313" key="2">
    <source>
        <dbReference type="EMBL" id="MCE7007404.1"/>
    </source>
</evidence>
<dbReference type="RefSeq" id="WP_233729016.1">
    <property type="nucleotide sequence ID" value="NZ_JAJVCN010000003.1"/>
</dbReference>
<name>A0ABS8ZJ07_9PSEU</name>
<dbReference type="PANTHER" id="PTHR46696:SF6">
    <property type="entry name" value="P450, PUTATIVE (EUROFUNG)-RELATED"/>
    <property type="match status" value="1"/>
</dbReference>
<evidence type="ECO:0000313" key="3">
    <source>
        <dbReference type="Proteomes" id="UP001521150"/>
    </source>
</evidence>
<sequence>MTEPNLVPAALREAGPVVVAAAPAGGNVWLVTDADLAKQVLSDPRIVKDPAMAPLNWDPVRAGLEPTATQRPSLTTMDGPAHTALRRAQAPLLTGKRIRDQQARIEELARDVLSSYSGVVDLMADFTTRYPLTVLLDMMAIPPETWTKRWKPAGKCSPETNPTQPKH</sequence>
<accession>A0ABS8ZJ07</accession>
<dbReference type="InterPro" id="IPR036396">
    <property type="entry name" value="Cyt_P450_sf"/>
</dbReference>
<protein>
    <submittedName>
        <fullName evidence="2">Cytochrome P450</fullName>
    </submittedName>
</protein>
<dbReference type="SUPFAM" id="SSF48264">
    <property type="entry name" value="Cytochrome P450"/>
    <property type="match status" value="1"/>
</dbReference>
<organism evidence="2 3">
    <name type="scientific">Kibdelosporangium philippinense</name>
    <dbReference type="NCBI Taxonomy" id="211113"/>
    <lineage>
        <taxon>Bacteria</taxon>
        <taxon>Bacillati</taxon>
        <taxon>Actinomycetota</taxon>
        <taxon>Actinomycetes</taxon>
        <taxon>Pseudonocardiales</taxon>
        <taxon>Pseudonocardiaceae</taxon>
        <taxon>Kibdelosporangium</taxon>
    </lineage>
</organism>
<dbReference type="EMBL" id="JAJVCN010000003">
    <property type="protein sequence ID" value="MCE7007404.1"/>
    <property type="molecule type" value="Genomic_DNA"/>
</dbReference>
<comment type="caution">
    <text evidence="2">The sequence shown here is derived from an EMBL/GenBank/DDBJ whole genome shotgun (WGS) entry which is preliminary data.</text>
</comment>
<comment type="similarity">
    <text evidence="1">Belongs to the cytochrome P450 family.</text>
</comment>
<evidence type="ECO:0000256" key="1">
    <source>
        <dbReference type="ARBA" id="ARBA00010617"/>
    </source>
</evidence>
<keyword evidence="3" id="KW-1185">Reference proteome</keyword>
<dbReference type="PANTHER" id="PTHR46696">
    <property type="entry name" value="P450, PUTATIVE (EUROFUNG)-RELATED"/>
    <property type="match status" value="1"/>
</dbReference>
<reference evidence="2 3" key="1">
    <citation type="submission" date="2021-12" db="EMBL/GenBank/DDBJ databases">
        <title>Genome sequence of Kibdelosporangium philippinense ATCC 49844.</title>
        <authorList>
            <person name="Fedorov E.A."/>
            <person name="Omeragic M."/>
            <person name="Shalygina K.F."/>
            <person name="Maclea K.S."/>
        </authorList>
    </citation>
    <scope>NUCLEOTIDE SEQUENCE [LARGE SCALE GENOMIC DNA]</scope>
    <source>
        <strain evidence="2 3">ATCC 49844</strain>
    </source>
</reference>
<dbReference type="Gene3D" id="1.10.630.10">
    <property type="entry name" value="Cytochrome P450"/>
    <property type="match status" value="1"/>
</dbReference>
<dbReference type="Proteomes" id="UP001521150">
    <property type="component" value="Unassembled WGS sequence"/>
</dbReference>